<reference evidence="1" key="1">
    <citation type="submission" date="2021-02" db="EMBL/GenBank/DDBJ databases">
        <authorList>
            <person name="Bekaert M."/>
        </authorList>
    </citation>
    <scope>NUCLEOTIDE SEQUENCE</scope>
    <source>
        <strain evidence="1">IoA-00</strain>
    </source>
</reference>
<keyword evidence="2" id="KW-1185">Reference proteome</keyword>
<dbReference type="AlphaFoldDB" id="A0A7R8H1Z1"/>
<evidence type="ECO:0000313" key="2">
    <source>
        <dbReference type="Proteomes" id="UP000675881"/>
    </source>
</evidence>
<dbReference type="Proteomes" id="UP000675881">
    <property type="component" value="Chromosome 11"/>
</dbReference>
<name>A0A7R8H1Z1_LEPSM</name>
<protein>
    <submittedName>
        <fullName evidence="1">EIF2B2</fullName>
    </submittedName>
</protein>
<gene>
    <name evidence="1" type="ORF">LSAA_3084</name>
</gene>
<dbReference type="EMBL" id="HG994590">
    <property type="protein sequence ID" value="CAF2803912.1"/>
    <property type="molecule type" value="Genomic_DNA"/>
</dbReference>
<proteinExistence type="predicted"/>
<accession>A0A7R8H1Z1</accession>
<organism evidence="1 2">
    <name type="scientific">Lepeophtheirus salmonis</name>
    <name type="common">Salmon louse</name>
    <name type="synonym">Caligus salmonis</name>
    <dbReference type="NCBI Taxonomy" id="72036"/>
    <lineage>
        <taxon>Eukaryota</taxon>
        <taxon>Metazoa</taxon>
        <taxon>Ecdysozoa</taxon>
        <taxon>Arthropoda</taxon>
        <taxon>Crustacea</taxon>
        <taxon>Multicrustacea</taxon>
        <taxon>Hexanauplia</taxon>
        <taxon>Copepoda</taxon>
        <taxon>Siphonostomatoida</taxon>
        <taxon>Caligidae</taxon>
        <taxon>Lepeophtheirus</taxon>
    </lineage>
</organism>
<sequence length="118" mass="13494">MMREKQWIGFLEVVGIILDEFGRVHGRPQQVPREDPTKKAGKGHNVEFTVHIFSDKKMWKVDEARNKQIDLFLALQVQDVSPNAQEQITMRVHDALGGNIRQNEDASVLVIEGFGDRN</sequence>
<evidence type="ECO:0000313" key="1">
    <source>
        <dbReference type="EMBL" id="CAF2803912.1"/>
    </source>
</evidence>